<evidence type="ECO:0000256" key="4">
    <source>
        <dbReference type="PIRSR" id="PIRSR602401-1"/>
    </source>
</evidence>
<dbReference type="PRINTS" id="PR00385">
    <property type="entry name" value="P450"/>
</dbReference>
<dbReference type="Gene3D" id="1.10.630.10">
    <property type="entry name" value="Cytochrome P450"/>
    <property type="match status" value="1"/>
</dbReference>
<protein>
    <submittedName>
        <fullName evidence="6">Cytochrome P450</fullName>
    </submittedName>
</protein>
<organism evidence="6 7">
    <name type="scientific">Aspergillus leporis</name>
    <dbReference type="NCBI Taxonomy" id="41062"/>
    <lineage>
        <taxon>Eukaryota</taxon>
        <taxon>Fungi</taxon>
        <taxon>Dikarya</taxon>
        <taxon>Ascomycota</taxon>
        <taxon>Pezizomycotina</taxon>
        <taxon>Eurotiomycetes</taxon>
        <taxon>Eurotiomycetidae</taxon>
        <taxon>Eurotiales</taxon>
        <taxon>Aspergillaceae</taxon>
        <taxon>Aspergillus</taxon>
        <taxon>Aspergillus subgen. Circumdati</taxon>
    </lineage>
</organism>
<keyword evidence="7" id="KW-1185">Reference proteome</keyword>
<evidence type="ECO:0000256" key="3">
    <source>
        <dbReference type="ARBA" id="ARBA00023033"/>
    </source>
</evidence>
<feature type="chain" id="PRO_5025015229" evidence="5">
    <location>
        <begin position="22"/>
        <end position="462"/>
    </location>
</feature>
<dbReference type="PRINTS" id="PR00463">
    <property type="entry name" value="EP450I"/>
</dbReference>
<dbReference type="InterPro" id="IPR036396">
    <property type="entry name" value="Cyt_P450_sf"/>
</dbReference>
<dbReference type="InterPro" id="IPR002401">
    <property type="entry name" value="Cyt_P450_E_grp-I"/>
</dbReference>
<dbReference type="InterPro" id="IPR050121">
    <property type="entry name" value="Cytochrome_P450_monoxygenase"/>
</dbReference>
<keyword evidence="4" id="KW-0479">Metal-binding</keyword>
<dbReference type="Proteomes" id="UP000326565">
    <property type="component" value="Unassembled WGS sequence"/>
</dbReference>
<dbReference type="Pfam" id="PF00067">
    <property type="entry name" value="p450"/>
    <property type="match status" value="1"/>
</dbReference>
<dbReference type="InterPro" id="IPR001128">
    <property type="entry name" value="Cyt_P450"/>
</dbReference>
<evidence type="ECO:0000256" key="2">
    <source>
        <dbReference type="ARBA" id="ARBA00023002"/>
    </source>
</evidence>
<dbReference type="GO" id="GO:0016705">
    <property type="term" value="F:oxidoreductase activity, acting on paired donors, with incorporation or reduction of molecular oxygen"/>
    <property type="evidence" value="ECO:0007669"/>
    <property type="project" value="InterPro"/>
</dbReference>
<dbReference type="GO" id="GO:0020037">
    <property type="term" value="F:heme binding"/>
    <property type="evidence" value="ECO:0007669"/>
    <property type="project" value="InterPro"/>
</dbReference>
<dbReference type="PANTHER" id="PTHR24305">
    <property type="entry name" value="CYTOCHROME P450"/>
    <property type="match status" value="1"/>
</dbReference>
<dbReference type="GO" id="GO:0004497">
    <property type="term" value="F:monooxygenase activity"/>
    <property type="evidence" value="ECO:0007669"/>
    <property type="project" value="UniProtKB-KW"/>
</dbReference>
<keyword evidence="2" id="KW-0560">Oxidoreductase</keyword>
<dbReference type="PANTHER" id="PTHR24305:SF164">
    <property type="entry name" value="P450, PUTATIVE (EUROFUNG)-RELATED"/>
    <property type="match status" value="1"/>
</dbReference>
<keyword evidence="3" id="KW-0503">Monooxygenase</keyword>
<comment type="cofactor">
    <cofactor evidence="4">
        <name>heme</name>
        <dbReference type="ChEBI" id="CHEBI:30413"/>
    </cofactor>
</comment>
<dbReference type="EMBL" id="ML732261">
    <property type="protein sequence ID" value="KAB8071871.1"/>
    <property type="molecule type" value="Genomic_DNA"/>
</dbReference>
<keyword evidence="5" id="KW-0732">Signal</keyword>
<evidence type="ECO:0000313" key="6">
    <source>
        <dbReference type="EMBL" id="KAB8071871.1"/>
    </source>
</evidence>
<accession>A0A5N5WTQ2</accession>
<dbReference type="SUPFAM" id="SSF48264">
    <property type="entry name" value="Cytochrome P450"/>
    <property type="match status" value="1"/>
</dbReference>
<dbReference type="AlphaFoldDB" id="A0A5N5WTQ2"/>
<evidence type="ECO:0000313" key="7">
    <source>
        <dbReference type="Proteomes" id="UP000326565"/>
    </source>
</evidence>
<keyword evidence="4" id="KW-0349">Heme</keyword>
<evidence type="ECO:0000256" key="5">
    <source>
        <dbReference type="SAM" id="SignalP"/>
    </source>
</evidence>
<gene>
    <name evidence="6" type="ORF">BDV29DRAFT_192948</name>
</gene>
<feature type="signal peptide" evidence="5">
    <location>
        <begin position="1"/>
        <end position="21"/>
    </location>
</feature>
<comment type="similarity">
    <text evidence="1">Belongs to the cytochrome P450 family.</text>
</comment>
<sequence length="462" mass="52685">MWSLWLCSILFFGLYLFKRLSSPIAKLPGPLYTSFTSLCLKYHEFTATRRLFIHDLHKKYGPVVRLAPNEVSFNSLDAIREIYASGGSGYDKTEYYNLFRQYGLNLRKRELADRYAMSNIVRDKHLSAIKERAQAFVAKCAAIQGSVNVYSLLHCFALDGVTNFMFSPGGLKSLDDTSGFEIMEELTYHQSLQKNLLHYYLPAFTPYFPSWFIPRRSPKANAYVVQLAGQQHPDDYSLVARLTRKGSPLSHMQVAAECKDHMAAGIDTTGDGLCFLMWELSQPQNLRFQDRLHEELRSASEDTPLDRLSYLDAVIKEALRISPPIPMSFPRYVPSDGRTIDGYFLPGNTIVSCQPYTVHRIEEVFPEPDRFNPDRWLEEKGMKRRNRLFFAFGTGGRGCTGRNLAMVEMKVLLRELYSRFQTSIAPNMIACMDLDDQIISARPKDQMCRLVFSAREGNAGAG</sequence>
<keyword evidence="4" id="KW-0408">Iron</keyword>
<dbReference type="OrthoDB" id="1470350at2759"/>
<name>A0A5N5WTQ2_9EURO</name>
<dbReference type="GO" id="GO:0005506">
    <property type="term" value="F:iron ion binding"/>
    <property type="evidence" value="ECO:0007669"/>
    <property type="project" value="InterPro"/>
</dbReference>
<reference evidence="6 7" key="1">
    <citation type="submission" date="2019-04" db="EMBL/GenBank/DDBJ databases">
        <title>Friends and foes A comparative genomics study of 23 Aspergillus species from section Flavi.</title>
        <authorList>
            <consortium name="DOE Joint Genome Institute"/>
            <person name="Kjaerbolling I."/>
            <person name="Vesth T."/>
            <person name="Frisvad J.C."/>
            <person name="Nybo J.L."/>
            <person name="Theobald S."/>
            <person name="Kildgaard S."/>
            <person name="Isbrandt T."/>
            <person name="Kuo A."/>
            <person name="Sato A."/>
            <person name="Lyhne E.K."/>
            <person name="Kogle M.E."/>
            <person name="Wiebenga A."/>
            <person name="Kun R.S."/>
            <person name="Lubbers R.J."/>
            <person name="Makela M.R."/>
            <person name="Barry K."/>
            <person name="Chovatia M."/>
            <person name="Clum A."/>
            <person name="Daum C."/>
            <person name="Haridas S."/>
            <person name="He G."/>
            <person name="LaButti K."/>
            <person name="Lipzen A."/>
            <person name="Mondo S."/>
            <person name="Riley R."/>
            <person name="Salamov A."/>
            <person name="Simmons B.A."/>
            <person name="Magnuson J.K."/>
            <person name="Henrissat B."/>
            <person name="Mortensen U.H."/>
            <person name="Larsen T.O."/>
            <person name="Devries R.P."/>
            <person name="Grigoriev I.V."/>
            <person name="Machida M."/>
            <person name="Baker S.E."/>
            <person name="Andersen M.R."/>
        </authorList>
    </citation>
    <scope>NUCLEOTIDE SEQUENCE [LARGE SCALE GENOMIC DNA]</scope>
    <source>
        <strain evidence="6 7">CBS 151.66</strain>
    </source>
</reference>
<feature type="binding site" description="axial binding residue" evidence="4">
    <location>
        <position position="399"/>
    </location>
    <ligand>
        <name>heme</name>
        <dbReference type="ChEBI" id="CHEBI:30413"/>
    </ligand>
    <ligandPart>
        <name>Fe</name>
        <dbReference type="ChEBI" id="CHEBI:18248"/>
    </ligandPart>
</feature>
<proteinExistence type="inferred from homology"/>
<evidence type="ECO:0000256" key="1">
    <source>
        <dbReference type="ARBA" id="ARBA00010617"/>
    </source>
</evidence>